<gene>
    <name evidence="13" type="ORF">E6C51_15190</name>
</gene>
<evidence type="ECO:0000259" key="12">
    <source>
        <dbReference type="PROSITE" id="PS52015"/>
    </source>
</evidence>
<dbReference type="NCBIfam" id="TIGR01352">
    <property type="entry name" value="tonB_Cterm"/>
    <property type="match status" value="1"/>
</dbReference>
<evidence type="ECO:0000313" key="13">
    <source>
        <dbReference type="EMBL" id="THF48703.1"/>
    </source>
</evidence>
<evidence type="ECO:0000256" key="2">
    <source>
        <dbReference type="ARBA" id="ARBA00006555"/>
    </source>
</evidence>
<dbReference type="PROSITE" id="PS52015">
    <property type="entry name" value="TONB_CTD"/>
    <property type="match status" value="1"/>
</dbReference>
<comment type="caution">
    <text evidence="13">The sequence shown here is derived from an EMBL/GenBank/DDBJ whole genome shotgun (WGS) entry which is preliminary data.</text>
</comment>
<keyword evidence="6" id="KW-0812">Transmembrane</keyword>
<name>A0A4V3W7U4_9HYPH</name>
<dbReference type="PRINTS" id="PR01374">
    <property type="entry name" value="TONBPROTEIN"/>
</dbReference>
<evidence type="ECO:0000256" key="8">
    <source>
        <dbReference type="ARBA" id="ARBA00022989"/>
    </source>
</evidence>
<evidence type="ECO:0000256" key="4">
    <source>
        <dbReference type="ARBA" id="ARBA00022475"/>
    </source>
</evidence>
<keyword evidence="10" id="KW-0735">Signal-anchor</keyword>
<dbReference type="Proteomes" id="UP000310754">
    <property type="component" value="Unassembled WGS sequence"/>
</dbReference>
<dbReference type="GO" id="GO:0030288">
    <property type="term" value="C:outer membrane-bounded periplasmic space"/>
    <property type="evidence" value="ECO:0007669"/>
    <property type="project" value="InterPro"/>
</dbReference>
<dbReference type="InterPro" id="IPR006260">
    <property type="entry name" value="TonB/TolA_C"/>
</dbReference>
<evidence type="ECO:0000256" key="11">
    <source>
        <dbReference type="SAM" id="MobiDB-lite"/>
    </source>
</evidence>
<dbReference type="GO" id="GO:0031992">
    <property type="term" value="F:energy transducer activity"/>
    <property type="evidence" value="ECO:0007669"/>
    <property type="project" value="InterPro"/>
</dbReference>
<keyword evidence="8" id="KW-1133">Transmembrane helix</keyword>
<evidence type="ECO:0000256" key="5">
    <source>
        <dbReference type="ARBA" id="ARBA00022519"/>
    </source>
</evidence>
<comment type="subcellular location">
    <subcellularLocation>
        <location evidence="1 10">Cell inner membrane</location>
        <topology evidence="1 10">Single-pass membrane protein</topology>
        <orientation evidence="1 10">Periplasmic side</orientation>
    </subcellularLocation>
</comment>
<feature type="domain" description="TonB C-terminal" evidence="12">
    <location>
        <begin position="225"/>
        <end position="313"/>
    </location>
</feature>
<feature type="compositionally biased region" description="Pro residues" evidence="11">
    <location>
        <begin position="89"/>
        <end position="126"/>
    </location>
</feature>
<dbReference type="EMBL" id="SSOA01000008">
    <property type="protein sequence ID" value="THF48703.1"/>
    <property type="molecule type" value="Genomic_DNA"/>
</dbReference>
<keyword evidence="5 10" id="KW-0997">Cell inner membrane</keyword>
<organism evidence="13 14">
    <name type="scientific">Allorhizobium terrae</name>
    <dbReference type="NCBI Taxonomy" id="1848972"/>
    <lineage>
        <taxon>Bacteria</taxon>
        <taxon>Pseudomonadati</taxon>
        <taxon>Pseudomonadota</taxon>
        <taxon>Alphaproteobacteria</taxon>
        <taxon>Hyphomicrobiales</taxon>
        <taxon>Rhizobiaceae</taxon>
        <taxon>Rhizobium/Agrobacterium group</taxon>
        <taxon>Allorhizobium</taxon>
    </lineage>
</organism>
<dbReference type="Gene3D" id="3.30.1150.10">
    <property type="match status" value="1"/>
</dbReference>
<comment type="function">
    <text evidence="10">Interacts with outer membrane receptor proteins that carry out high-affinity binding and energy dependent uptake into the periplasmic space of specific substrates. It could act to transduce energy from the cytoplasmic membrane to specific energy-requiring processes in the outer membrane, resulting in the release into the periplasm of ligands bound by these outer membrane proteins.</text>
</comment>
<keyword evidence="9" id="KW-0472">Membrane</keyword>
<evidence type="ECO:0000256" key="9">
    <source>
        <dbReference type="ARBA" id="ARBA00023136"/>
    </source>
</evidence>
<dbReference type="GO" id="GO:0055085">
    <property type="term" value="P:transmembrane transport"/>
    <property type="evidence" value="ECO:0007669"/>
    <property type="project" value="InterPro"/>
</dbReference>
<evidence type="ECO:0000256" key="3">
    <source>
        <dbReference type="ARBA" id="ARBA00022448"/>
    </source>
</evidence>
<keyword evidence="7 10" id="KW-0653">Protein transport</keyword>
<evidence type="ECO:0000256" key="1">
    <source>
        <dbReference type="ARBA" id="ARBA00004383"/>
    </source>
</evidence>
<evidence type="ECO:0000313" key="14">
    <source>
        <dbReference type="Proteomes" id="UP000310754"/>
    </source>
</evidence>
<comment type="similarity">
    <text evidence="2 10">Belongs to the TonB family.</text>
</comment>
<protein>
    <recommendedName>
        <fullName evidence="10">Protein TonB</fullName>
    </recommendedName>
</protein>
<dbReference type="InterPro" id="IPR003538">
    <property type="entry name" value="TonB"/>
</dbReference>
<evidence type="ECO:0000256" key="6">
    <source>
        <dbReference type="ARBA" id="ARBA00022692"/>
    </source>
</evidence>
<keyword evidence="14" id="KW-1185">Reference proteome</keyword>
<dbReference type="InterPro" id="IPR037682">
    <property type="entry name" value="TonB_C"/>
</dbReference>
<reference evidence="13 14" key="1">
    <citation type="submission" date="2019-04" db="EMBL/GenBank/DDBJ databases">
        <title>Rhizobium terrae sp. nov., isolated from a paddy soil.</title>
        <authorList>
            <person name="Lin S.-Y."/>
            <person name="Hameed A."/>
            <person name="Huang H.-I."/>
            <person name="Young C.-C."/>
        </authorList>
    </citation>
    <scope>NUCLEOTIDE SEQUENCE [LARGE SCALE GENOMIC DNA]</scope>
    <source>
        <strain evidence="13 14">CC-HIH110</strain>
    </source>
</reference>
<dbReference type="SUPFAM" id="SSF74653">
    <property type="entry name" value="TolA/TonB C-terminal domain"/>
    <property type="match status" value="1"/>
</dbReference>
<dbReference type="RefSeq" id="WP_190236573.1">
    <property type="nucleotide sequence ID" value="NZ_SSOA01000008.1"/>
</dbReference>
<proteinExistence type="inferred from homology"/>
<keyword evidence="4 10" id="KW-1003">Cell membrane</keyword>
<dbReference type="PANTHER" id="PTHR33446">
    <property type="entry name" value="PROTEIN TONB-RELATED"/>
    <property type="match status" value="1"/>
</dbReference>
<feature type="compositionally biased region" description="Basic and acidic residues" evidence="11">
    <location>
        <begin position="195"/>
        <end position="208"/>
    </location>
</feature>
<dbReference type="PANTHER" id="PTHR33446:SF2">
    <property type="entry name" value="PROTEIN TONB"/>
    <property type="match status" value="1"/>
</dbReference>
<dbReference type="Pfam" id="PF03544">
    <property type="entry name" value="TonB_C"/>
    <property type="match status" value="1"/>
</dbReference>
<dbReference type="AlphaFoldDB" id="A0A4V3W7U4"/>
<accession>A0A4V3W7U4</accession>
<feature type="region of interest" description="Disordered" evidence="11">
    <location>
        <begin position="66"/>
        <end position="223"/>
    </location>
</feature>
<evidence type="ECO:0000256" key="7">
    <source>
        <dbReference type="ARBA" id="ARBA00022927"/>
    </source>
</evidence>
<evidence type="ECO:0000256" key="10">
    <source>
        <dbReference type="RuleBase" id="RU362123"/>
    </source>
</evidence>
<feature type="compositionally biased region" description="Polar residues" evidence="11">
    <location>
        <begin position="209"/>
        <end position="223"/>
    </location>
</feature>
<dbReference type="GO" id="GO:0015031">
    <property type="term" value="P:protein transport"/>
    <property type="evidence" value="ECO:0007669"/>
    <property type="project" value="UniProtKB-UniRule"/>
</dbReference>
<sequence>MKTSVDAKSSHFAATDLLLWTVAGIVAFAAHAGAVVLLMQEPVDVAGSNEPPAAIMIEMAAEPEATKVDENQITPDQHDAQEVKSESLTPPPVEPPPEPVVQPQPEPEPTPPVPEKIEEPPPPVIPPVEQKPEPAPEPPPVEQQVTEELDNVAVPLPLVRPPEPKVEQKRAEKPKPVIKQRASTPPPPKAQAAAREAKAEVKQSERTAAKTTSSGLFSSSATPAKWQAQLSAYLQRRKRYPRESQRNKEEGTVYARFQIDDRGNVLSVSITRSSGFAGLDQAILDMIREASPVPAPPPEAGKTITVPFKFNLR</sequence>
<dbReference type="GO" id="GO:0098797">
    <property type="term" value="C:plasma membrane protein complex"/>
    <property type="evidence" value="ECO:0007669"/>
    <property type="project" value="TreeGrafter"/>
</dbReference>
<feature type="compositionally biased region" description="Basic and acidic residues" evidence="11">
    <location>
        <begin position="66"/>
        <end position="85"/>
    </location>
</feature>
<dbReference type="InterPro" id="IPR051045">
    <property type="entry name" value="TonB-dependent_transducer"/>
</dbReference>
<feature type="compositionally biased region" description="Basic and acidic residues" evidence="11">
    <location>
        <begin position="162"/>
        <end position="175"/>
    </location>
</feature>
<dbReference type="GO" id="GO:0015891">
    <property type="term" value="P:siderophore transport"/>
    <property type="evidence" value="ECO:0007669"/>
    <property type="project" value="InterPro"/>
</dbReference>
<keyword evidence="3 10" id="KW-0813">Transport</keyword>